<feature type="transmembrane region" description="Helical" evidence="1">
    <location>
        <begin position="188"/>
        <end position="206"/>
    </location>
</feature>
<accession>A0A1I3WM21</accession>
<dbReference type="STRING" id="52560.SAMN04488082_11370"/>
<sequence>MKKRQYLLVLLLFSVFFLCFANPRSGLDVYLFYGDGCPHCKKEEKYLKMYEEKYADLNMHRFEVYFSDENMKLFGRVAESMGADVSGIPFLIIGDEYIVGFDETLTPGRIQSRIEECLTRKCPDPSRRIIFEHSRDMLTDEESGSVGNETEQAAGERERIITLPLLGDIDVRTFSLPVLTVVMGFLDGFNPCAMWALIFLIGLLLGMKDRKRMWTLGMAFIAASAFVYFLFMAAWLNLILLFGLVLWIRIGIGILALLSGAYSIRDALTTRSLECTLAGSEKRQAFREKLKNIISRNSLILSLCGIIVLAFMVNLIEIVCSAGFPAIYTQVLSLSHLPSWQYYSYILLYILFFMLDDMFVFVAAMLTFEITGMTTKYVRIARLVGGLLMLLIGTLLIFKPQWLMFG</sequence>
<dbReference type="InterPro" id="IPR036249">
    <property type="entry name" value="Thioredoxin-like_sf"/>
</dbReference>
<keyword evidence="1" id="KW-0472">Membrane</keyword>
<reference evidence="3" key="1">
    <citation type="submission" date="2016-10" db="EMBL/GenBank/DDBJ databases">
        <authorList>
            <person name="Varghese N."/>
            <person name="Submissions S."/>
        </authorList>
    </citation>
    <scope>NUCLEOTIDE SEQUENCE [LARGE SCALE GENOMIC DNA]</scope>
    <source>
        <strain evidence="3">DSM 5918</strain>
    </source>
</reference>
<dbReference type="Gene3D" id="3.40.30.10">
    <property type="entry name" value="Glutaredoxin"/>
    <property type="match status" value="1"/>
</dbReference>
<dbReference type="OrthoDB" id="9813820at2"/>
<dbReference type="EMBL" id="FORX01000013">
    <property type="protein sequence ID" value="SFK07516.1"/>
    <property type="molecule type" value="Genomic_DNA"/>
</dbReference>
<gene>
    <name evidence="2" type="ORF">SAMN04488082_11370</name>
</gene>
<feature type="transmembrane region" description="Helical" evidence="1">
    <location>
        <begin position="213"/>
        <end position="233"/>
    </location>
</feature>
<evidence type="ECO:0000313" key="2">
    <source>
        <dbReference type="EMBL" id="SFK07516.1"/>
    </source>
</evidence>
<keyword evidence="3" id="KW-1185">Reference proteome</keyword>
<feature type="transmembrane region" description="Helical" evidence="1">
    <location>
        <begin position="346"/>
        <end position="368"/>
    </location>
</feature>
<dbReference type="AlphaFoldDB" id="A0A1I3WM21"/>
<name>A0A1I3WM21_9BACT</name>
<evidence type="ECO:0008006" key="4">
    <source>
        <dbReference type="Google" id="ProtNLM"/>
    </source>
</evidence>
<feature type="transmembrane region" description="Helical" evidence="1">
    <location>
        <begin position="299"/>
        <end position="326"/>
    </location>
</feature>
<evidence type="ECO:0000256" key="1">
    <source>
        <dbReference type="SAM" id="Phobius"/>
    </source>
</evidence>
<feature type="transmembrane region" description="Helical" evidence="1">
    <location>
        <begin position="239"/>
        <end position="262"/>
    </location>
</feature>
<keyword evidence="1" id="KW-1133">Transmembrane helix</keyword>
<dbReference type="RefSeq" id="WP_092376259.1">
    <property type="nucleotide sequence ID" value="NZ_FORX01000013.1"/>
</dbReference>
<proteinExistence type="predicted"/>
<protein>
    <recommendedName>
        <fullName evidence="4">Glutaredoxin</fullName>
    </recommendedName>
</protein>
<evidence type="ECO:0000313" key="3">
    <source>
        <dbReference type="Proteomes" id="UP000198635"/>
    </source>
</evidence>
<keyword evidence="1" id="KW-0812">Transmembrane</keyword>
<organism evidence="2 3">
    <name type="scientific">Desulfomicrobium apsheronum</name>
    <dbReference type="NCBI Taxonomy" id="52560"/>
    <lineage>
        <taxon>Bacteria</taxon>
        <taxon>Pseudomonadati</taxon>
        <taxon>Thermodesulfobacteriota</taxon>
        <taxon>Desulfovibrionia</taxon>
        <taxon>Desulfovibrionales</taxon>
        <taxon>Desulfomicrobiaceae</taxon>
        <taxon>Desulfomicrobium</taxon>
    </lineage>
</organism>
<feature type="transmembrane region" description="Helical" evidence="1">
    <location>
        <begin position="380"/>
        <end position="398"/>
    </location>
</feature>
<dbReference type="Proteomes" id="UP000198635">
    <property type="component" value="Unassembled WGS sequence"/>
</dbReference>
<dbReference type="SUPFAM" id="SSF52833">
    <property type="entry name" value="Thioredoxin-like"/>
    <property type="match status" value="1"/>
</dbReference>